<dbReference type="AlphaFoldDB" id="A0AAV0ATQ1"/>
<dbReference type="PIRSF" id="PIRSF011312">
    <property type="entry name" value="Cell_cycle_HUS1"/>
    <property type="match status" value="1"/>
</dbReference>
<dbReference type="InterPro" id="IPR007150">
    <property type="entry name" value="HUS1/Mec3"/>
</dbReference>
<dbReference type="Proteomes" id="UP001153365">
    <property type="component" value="Unassembled WGS sequence"/>
</dbReference>
<protein>
    <recommendedName>
        <fullName evidence="4">Checkpoint protein</fullName>
    </recommendedName>
</protein>
<dbReference type="GO" id="GO:0030896">
    <property type="term" value="C:checkpoint clamp complex"/>
    <property type="evidence" value="ECO:0007669"/>
    <property type="project" value="InterPro"/>
</dbReference>
<evidence type="ECO:0000256" key="1">
    <source>
        <dbReference type="ARBA" id="ARBA00004123"/>
    </source>
</evidence>
<dbReference type="InterPro" id="IPR046938">
    <property type="entry name" value="DNA_clamp_sf"/>
</dbReference>
<comment type="caution">
    <text evidence="5">The sequence shown here is derived from an EMBL/GenBank/DDBJ whole genome shotgun (WGS) entry which is preliminary data.</text>
</comment>
<comment type="similarity">
    <text evidence="2 4">Belongs to the HUS1 family.</text>
</comment>
<name>A0AAV0ATQ1_PHAPC</name>
<dbReference type="EMBL" id="CALTRL010001167">
    <property type="protein sequence ID" value="CAH7671304.1"/>
    <property type="molecule type" value="Genomic_DNA"/>
</dbReference>
<accession>A0AAV0ATQ1</accession>
<dbReference type="PANTHER" id="PTHR12900:SF0">
    <property type="entry name" value="CHECKPOINT PROTEIN"/>
    <property type="match status" value="1"/>
</dbReference>
<organism evidence="5 6">
    <name type="scientific">Phakopsora pachyrhizi</name>
    <name type="common">Asian soybean rust disease fungus</name>
    <dbReference type="NCBI Taxonomy" id="170000"/>
    <lineage>
        <taxon>Eukaryota</taxon>
        <taxon>Fungi</taxon>
        <taxon>Dikarya</taxon>
        <taxon>Basidiomycota</taxon>
        <taxon>Pucciniomycotina</taxon>
        <taxon>Pucciniomycetes</taxon>
        <taxon>Pucciniales</taxon>
        <taxon>Phakopsoraceae</taxon>
        <taxon>Phakopsora</taxon>
    </lineage>
</organism>
<evidence type="ECO:0000256" key="4">
    <source>
        <dbReference type="PIRNR" id="PIRNR011312"/>
    </source>
</evidence>
<evidence type="ECO:0000313" key="5">
    <source>
        <dbReference type="EMBL" id="CAH7671304.1"/>
    </source>
</evidence>
<dbReference type="GO" id="GO:0033314">
    <property type="term" value="P:mitotic DNA replication checkpoint signaling"/>
    <property type="evidence" value="ECO:0007669"/>
    <property type="project" value="TreeGrafter"/>
</dbReference>
<evidence type="ECO:0000313" key="6">
    <source>
        <dbReference type="Proteomes" id="UP001153365"/>
    </source>
</evidence>
<dbReference type="GO" id="GO:0031573">
    <property type="term" value="P:mitotic intra-S DNA damage checkpoint signaling"/>
    <property type="evidence" value="ECO:0007669"/>
    <property type="project" value="TreeGrafter"/>
</dbReference>
<dbReference type="GO" id="GO:0000724">
    <property type="term" value="P:double-strand break repair via homologous recombination"/>
    <property type="evidence" value="ECO:0007669"/>
    <property type="project" value="TreeGrafter"/>
</dbReference>
<evidence type="ECO:0000256" key="2">
    <source>
        <dbReference type="ARBA" id="ARBA00005563"/>
    </source>
</evidence>
<dbReference type="PANTHER" id="PTHR12900">
    <property type="entry name" value="MITOTIC AND DNA DAMAGE CHECKPOINT PROTEIN HUS1"/>
    <property type="match status" value="1"/>
</dbReference>
<dbReference type="GO" id="GO:0035861">
    <property type="term" value="C:site of double-strand break"/>
    <property type="evidence" value="ECO:0007669"/>
    <property type="project" value="TreeGrafter"/>
</dbReference>
<dbReference type="Pfam" id="PF04005">
    <property type="entry name" value="Hus1"/>
    <property type="match status" value="1"/>
</dbReference>
<dbReference type="SUPFAM" id="SSF55979">
    <property type="entry name" value="DNA clamp"/>
    <property type="match status" value="1"/>
</dbReference>
<dbReference type="Gene3D" id="3.70.10.10">
    <property type="match status" value="1"/>
</dbReference>
<dbReference type="InterPro" id="IPR016580">
    <property type="entry name" value="HUS1"/>
</dbReference>
<comment type="subcellular location">
    <subcellularLocation>
        <location evidence="1">Nucleus</location>
    </subcellularLocation>
</comment>
<proteinExistence type="inferred from homology"/>
<sequence length="300" mass="32734">MRLRAQSINVTAFSKLVDSISKLSKRAVFRFTPTELKIISTGDFDDGVRFFGSVVELFGTNYRIESNANNEISLELSTYALSSALRQSSATPIEFIIRLGKLGRTPFLSLNLTAVGPTGVDYSVEQCVAVKVLKPIDAAALREPSCPDPEIKITLPKLSDVCKVAERLKSLSDTITVSASKAGGFRLGVSTDHADVETEWRGLSIVSGPSEETQEEESVSRSKHSTNEFFQAKVRSRGLLKFLHAHPIGRASIACICEGHSLIMLIYIKDVSRSNMEDSNDGLVGTLFAYLPVVNEDGDQ</sequence>
<reference evidence="5" key="1">
    <citation type="submission" date="2022-06" db="EMBL/GenBank/DDBJ databases">
        <authorList>
            <consortium name="SYNGENTA / RWTH Aachen University"/>
        </authorList>
    </citation>
    <scope>NUCLEOTIDE SEQUENCE</scope>
</reference>
<keyword evidence="6" id="KW-1185">Reference proteome</keyword>
<evidence type="ECO:0000256" key="3">
    <source>
        <dbReference type="ARBA" id="ARBA00023242"/>
    </source>
</evidence>
<dbReference type="GO" id="GO:0006289">
    <property type="term" value="P:nucleotide-excision repair"/>
    <property type="evidence" value="ECO:0007669"/>
    <property type="project" value="TreeGrafter"/>
</dbReference>
<gene>
    <name evidence="5" type="ORF">PPACK8108_LOCUS6073</name>
</gene>
<dbReference type="GO" id="GO:0044778">
    <property type="term" value="P:meiotic DNA integrity checkpoint signaling"/>
    <property type="evidence" value="ECO:0007669"/>
    <property type="project" value="TreeGrafter"/>
</dbReference>
<dbReference type="GO" id="GO:0005730">
    <property type="term" value="C:nucleolus"/>
    <property type="evidence" value="ECO:0007669"/>
    <property type="project" value="InterPro"/>
</dbReference>
<dbReference type="GO" id="GO:0000723">
    <property type="term" value="P:telomere maintenance"/>
    <property type="evidence" value="ECO:0007669"/>
    <property type="project" value="TreeGrafter"/>
</dbReference>
<keyword evidence="3" id="KW-0539">Nucleus</keyword>